<feature type="region of interest" description="Disordered" evidence="1">
    <location>
        <begin position="686"/>
        <end position="734"/>
    </location>
</feature>
<evidence type="ECO:0000313" key="3">
    <source>
        <dbReference type="Proteomes" id="UP000238274"/>
    </source>
</evidence>
<feature type="compositionally biased region" description="Polar residues" evidence="1">
    <location>
        <begin position="707"/>
        <end position="729"/>
    </location>
</feature>
<feature type="compositionally biased region" description="Polar residues" evidence="1">
    <location>
        <begin position="429"/>
        <end position="441"/>
    </location>
</feature>
<organism evidence="2 3">
    <name type="scientific">Puccinia striiformis</name>
    <dbReference type="NCBI Taxonomy" id="27350"/>
    <lineage>
        <taxon>Eukaryota</taxon>
        <taxon>Fungi</taxon>
        <taxon>Dikarya</taxon>
        <taxon>Basidiomycota</taxon>
        <taxon>Pucciniomycotina</taxon>
        <taxon>Pucciniomycetes</taxon>
        <taxon>Pucciniales</taxon>
        <taxon>Pucciniaceae</taxon>
        <taxon>Puccinia</taxon>
    </lineage>
</organism>
<dbReference type="Proteomes" id="UP000238274">
    <property type="component" value="Unassembled WGS sequence"/>
</dbReference>
<reference evidence="2 3" key="1">
    <citation type="submission" date="2017-12" db="EMBL/GenBank/DDBJ databases">
        <title>Gene loss provides genomic basis for host adaptation in cereal stripe rust fungi.</title>
        <authorList>
            <person name="Xia C."/>
        </authorList>
    </citation>
    <scope>NUCLEOTIDE SEQUENCE [LARGE SCALE GENOMIC DNA]</scope>
    <source>
        <strain evidence="2 3">93TX-2</strain>
    </source>
</reference>
<feature type="compositionally biased region" description="Basic and acidic residues" evidence="1">
    <location>
        <begin position="477"/>
        <end position="494"/>
    </location>
</feature>
<dbReference type="VEuPathDB" id="FungiDB:PSTT_12694"/>
<comment type="caution">
    <text evidence="2">The sequence shown here is derived from an EMBL/GenBank/DDBJ whole genome shotgun (WGS) entry which is preliminary data.</text>
</comment>
<evidence type="ECO:0000313" key="2">
    <source>
        <dbReference type="EMBL" id="POV95971.1"/>
    </source>
</evidence>
<evidence type="ECO:0000256" key="1">
    <source>
        <dbReference type="SAM" id="MobiDB-lite"/>
    </source>
</evidence>
<reference evidence="3" key="3">
    <citation type="journal article" date="2018" name="Mol. Plant Microbe Interact.">
        <title>Genome sequence resources for the wheat stripe rust pathogen (Puccinia striiformis f. sp. tritici) and the barley stripe rust pathogen (Puccinia striiformis f. sp. hordei).</title>
        <authorList>
            <person name="Xia C."/>
            <person name="Wang M."/>
            <person name="Yin C."/>
            <person name="Cornejo O.E."/>
            <person name="Hulbert S.H."/>
            <person name="Chen X."/>
        </authorList>
    </citation>
    <scope>NUCLEOTIDE SEQUENCE [LARGE SCALE GENOMIC DNA]</scope>
    <source>
        <strain evidence="3">93TX-2</strain>
    </source>
</reference>
<sequence length="1102" mass="125667">MALHQVGAAILSSLDSEAHGGQSAKLERKEHRIRKQVNKASHQFARSESDKEFSLIKSQLGSLHDALKEPLGWYDNNINIWYSLLKQLDDFKTAQRINPDATKAKFQLDFLKCLFTVGDHIVRYKLIHPELIESSQFLEPKTLLAMVEFHIDLLFLKNGERFFDAPDSVIPQLEFMKTSLTFKHFRQSILALSDEDQTQVVYVSLRTILSHIPGILSQRQLSPIFTEISQLFRRPESLQEIDGLSSSLRKESDIFHVLDRKENLPTVSLIIELISYFRFPRAAYAHRKIEFQMVYYILEFLEDHYQPVMDAIIPFPRMKTRTFLFGTMTKGGSALSTWIDSYILGESHHVTIFKDLGVFVCAFLHIVDASIVTALSEEAHATQDSVSEYLIIFFMSHVFSRPRISACVCSIPSGFQVTLRGNAQAKSSDTIINSTPVESSGTPVESSVTPVESSGTPVESSGNDQLEQKEYGIIPETKSERDAERERMSKDRLGTKDQIALLDPKSHQEFIDIKSQLQELHHALKIPTIIRVYRLSGLNWSLDLLLPRSIHKSPKDVPGVGAESLAMVRSQENLPARILQSPKTRKNMLWSTGLRILMNSRRKPRTEPRKPSSIVALSGNPLGKAVPRMITDEDPGQQSVRKGAKSGTAESSMSSSARVEHGEVQRGRVDTTGMIDFANSLRKNRLASQALESSPKGPTELTRGGHPSNTAALVPSQDGSSTDRQTLHQALSGGKGIPIGNLPISSTRRGLLDGEELEIVHGKVVKPMIELWNPLEKKLIDFQTAQHDALDDIKAEFQLDFLRSLFLLGDYIFTYGLLPSEFIENIKIFQPQTVKDMVKFHIELLFLKHKHKFFVAPDSVIPQLEFLTTGSAVKHLHRSIKDEDQQHVVYLSLRTVVSHALENFPDRQLGSAYTDISSRFCRDEFLDEARRLSSALRDEPDIDHLKRSEHSSVVLLIEKLLIYFRSPMSTVIFRRLGFQLTFYILEYLEHNFQPIMEAMLREDEPILFQMQLKFTSSYLKFFRNRDQYPISMYENPDMSFLTMWEDESKDPDSVHLRRWIRVFFVDTFQHDTWQELERERPQPRDTTSGWLDCMVLAILAKP</sequence>
<proteinExistence type="predicted"/>
<feature type="region of interest" description="Disordered" evidence="1">
    <location>
        <begin position="429"/>
        <end position="494"/>
    </location>
</feature>
<reference evidence="3" key="2">
    <citation type="journal article" date="2018" name="BMC Genomics">
        <title>Genomic insights into host adaptation between the wheat stripe rust pathogen (Puccinia striiformis f. sp. tritici) and the barley stripe rust pathogen (Puccinia striiformis f. sp. hordei).</title>
        <authorList>
            <person name="Xia C."/>
            <person name="Wang M."/>
            <person name="Yin C."/>
            <person name="Cornejo O.E."/>
            <person name="Hulbert S.H."/>
            <person name="Chen X."/>
        </authorList>
    </citation>
    <scope>NUCLEOTIDE SEQUENCE [LARGE SCALE GENOMIC DNA]</scope>
    <source>
        <strain evidence="3">93TX-2</strain>
    </source>
</reference>
<dbReference type="OrthoDB" id="2508656at2759"/>
<protein>
    <submittedName>
        <fullName evidence="2">Uncharacterized protein</fullName>
    </submittedName>
</protein>
<gene>
    <name evidence="2" type="ORF">PSHT_15378</name>
</gene>
<name>A0A2S4UFJ5_9BASI</name>
<dbReference type="EMBL" id="PKSM01000390">
    <property type="protein sequence ID" value="POV95971.1"/>
    <property type="molecule type" value="Genomic_DNA"/>
</dbReference>
<feature type="compositionally biased region" description="Low complexity" evidence="1">
    <location>
        <begin position="442"/>
        <end position="458"/>
    </location>
</feature>
<dbReference type="AlphaFoldDB" id="A0A2S4UFJ5"/>
<feature type="region of interest" description="Disordered" evidence="1">
    <location>
        <begin position="599"/>
        <end position="671"/>
    </location>
</feature>
<accession>A0A2S4UFJ5</accession>
<keyword evidence="3" id="KW-1185">Reference proteome</keyword>
<feature type="compositionally biased region" description="Basic and acidic residues" evidence="1">
    <location>
        <begin position="658"/>
        <end position="669"/>
    </location>
</feature>
<dbReference type="VEuPathDB" id="FungiDB:PSHT_15378"/>
<feature type="non-terminal residue" evidence="2">
    <location>
        <position position="1102"/>
    </location>
</feature>